<evidence type="ECO:0000313" key="9">
    <source>
        <dbReference type="EMBL" id="QKE30079.1"/>
    </source>
</evidence>
<dbReference type="EMBL" id="CP042652">
    <property type="protein sequence ID" value="QKE30079.1"/>
    <property type="molecule type" value="Genomic_DNA"/>
</dbReference>
<dbReference type="SUPFAM" id="SSF53328">
    <property type="entry name" value="Formyltransferase"/>
    <property type="match status" value="1"/>
</dbReference>
<gene>
    <name evidence="9" type="primary">purN</name>
    <name evidence="9" type="ORF">AACT_3029</name>
</gene>
<sequence>MTEENKILFTGKKIGILASYNGSGFETIQKAIDEKKLNAKIVVVISNNTNAGVLSKAESYNIPNFIINDKRYPGQNIDDKCARLLKDFDCDYVFLSGFMKKIESSLLNAFPNKIINTHPALLPSIYGGQGMYGRFVHEAIIKNGEKKSGVTIHYVNEVYDKGEIILTKELELENNETVDSLENKIKELEKEAIVEAFEKLLA</sequence>
<dbReference type="PROSITE" id="PS00373">
    <property type="entry name" value="GART"/>
    <property type="match status" value="1"/>
</dbReference>
<dbReference type="CDD" id="cd08645">
    <property type="entry name" value="FMT_core_GART"/>
    <property type="match status" value="1"/>
</dbReference>
<evidence type="ECO:0000256" key="6">
    <source>
        <dbReference type="NCBIfam" id="TIGR00639"/>
    </source>
</evidence>
<comment type="similarity">
    <text evidence="4">Belongs to the GART family.</text>
</comment>
<dbReference type="InterPro" id="IPR001555">
    <property type="entry name" value="GART_AS"/>
</dbReference>
<dbReference type="RefSeq" id="WP_172128451.1">
    <property type="nucleotide sequence ID" value="NZ_CP042652.1"/>
</dbReference>
<comment type="pathway">
    <text evidence="1">Purine metabolism; IMP biosynthesis via de novo pathway; N(2)-formyl-N(1)-(5-phospho-D-ribosyl)glycinamide from N(1)-(5-phospho-D-ribosyl)glycinamide (10-formyl THF route): step 1/1.</text>
</comment>
<name>A0A6M8EPN9_9BACT</name>
<keyword evidence="7" id="KW-0175">Coiled coil</keyword>
<dbReference type="GO" id="GO:0004644">
    <property type="term" value="F:phosphoribosylglycinamide formyltransferase activity"/>
    <property type="evidence" value="ECO:0007669"/>
    <property type="project" value="UniProtKB-UniRule"/>
</dbReference>
<dbReference type="Proteomes" id="UP000503483">
    <property type="component" value="Chromosome"/>
</dbReference>
<evidence type="ECO:0000256" key="4">
    <source>
        <dbReference type="ARBA" id="ARBA00038440"/>
    </source>
</evidence>
<evidence type="ECO:0000256" key="5">
    <source>
        <dbReference type="ARBA" id="ARBA00047664"/>
    </source>
</evidence>
<dbReference type="Gene3D" id="3.40.50.170">
    <property type="entry name" value="Formyl transferase, N-terminal domain"/>
    <property type="match status" value="1"/>
</dbReference>
<dbReference type="GO" id="GO:0006189">
    <property type="term" value="P:'de novo' IMP biosynthetic process"/>
    <property type="evidence" value="ECO:0007669"/>
    <property type="project" value="UniProtKB-UniPathway"/>
</dbReference>
<comment type="catalytic activity">
    <reaction evidence="5">
        <text>N(1)-(5-phospho-beta-D-ribosyl)glycinamide + (6R)-10-formyltetrahydrofolate = N(2)-formyl-N(1)-(5-phospho-beta-D-ribosyl)glycinamide + (6S)-5,6,7,8-tetrahydrofolate + H(+)</text>
        <dbReference type="Rhea" id="RHEA:15053"/>
        <dbReference type="ChEBI" id="CHEBI:15378"/>
        <dbReference type="ChEBI" id="CHEBI:57453"/>
        <dbReference type="ChEBI" id="CHEBI:143788"/>
        <dbReference type="ChEBI" id="CHEBI:147286"/>
        <dbReference type="ChEBI" id="CHEBI:195366"/>
        <dbReference type="EC" id="2.1.2.2"/>
    </reaction>
</comment>
<evidence type="ECO:0000313" key="10">
    <source>
        <dbReference type="Proteomes" id="UP000503483"/>
    </source>
</evidence>
<dbReference type="AlphaFoldDB" id="A0A6M8EPN9"/>
<dbReference type="UniPathway" id="UPA00074">
    <property type="reaction ID" value="UER00126"/>
</dbReference>
<dbReference type="Pfam" id="PF00551">
    <property type="entry name" value="Formyl_trans_N"/>
    <property type="match status" value="1"/>
</dbReference>
<evidence type="ECO:0000256" key="3">
    <source>
        <dbReference type="ARBA" id="ARBA00022755"/>
    </source>
</evidence>
<evidence type="ECO:0000256" key="7">
    <source>
        <dbReference type="SAM" id="Coils"/>
    </source>
</evidence>
<protein>
    <recommendedName>
        <fullName evidence="6">Phosphoribosylglycinamide formyltransferase</fullName>
        <ecNumber evidence="6">2.1.2.2</ecNumber>
    </recommendedName>
</protein>
<accession>A0A6M8EPN9</accession>
<organism evidence="9 10">
    <name type="scientific">Arcobacter acticola</name>
    <dbReference type="NCBI Taxonomy" id="1849015"/>
    <lineage>
        <taxon>Bacteria</taxon>
        <taxon>Pseudomonadati</taxon>
        <taxon>Campylobacterota</taxon>
        <taxon>Epsilonproteobacteria</taxon>
        <taxon>Campylobacterales</taxon>
        <taxon>Arcobacteraceae</taxon>
        <taxon>Arcobacter</taxon>
    </lineage>
</organism>
<feature type="domain" description="Formyl transferase N-terminal" evidence="8">
    <location>
        <begin position="12"/>
        <end position="196"/>
    </location>
</feature>
<dbReference type="InterPro" id="IPR002376">
    <property type="entry name" value="Formyl_transf_N"/>
</dbReference>
<dbReference type="InterPro" id="IPR036477">
    <property type="entry name" value="Formyl_transf_N_sf"/>
</dbReference>
<evidence type="ECO:0000256" key="2">
    <source>
        <dbReference type="ARBA" id="ARBA00022679"/>
    </source>
</evidence>
<dbReference type="NCBIfam" id="TIGR00639">
    <property type="entry name" value="PurN"/>
    <property type="match status" value="1"/>
</dbReference>
<dbReference type="PANTHER" id="PTHR43369">
    <property type="entry name" value="PHOSPHORIBOSYLGLYCINAMIDE FORMYLTRANSFERASE"/>
    <property type="match status" value="1"/>
</dbReference>
<keyword evidence="2 9" id="KW-0808">Transferase</keyword>
<proteinExistence type="inferred from homology"/>
<dbReference type="InterPro" id="IPR004607">
    <property type="entry name" value="GART"/>
</dbReference>
<dbReference type="PANTHER" id="PTHR43369:SF2">
    <property type="entry name" value="PHOSPHORIBOSYLGLYCINAMIDE FORMYLTRANSFERASE"/>
    <property type="match status" value="1"/>
</dbReference>
<keyword evidence="3" id="KW-0658">Purine biosynthesis</keyword>
<dbReference type="KEGG" id="paco:AACT_3029"/>
<evidence type="ECO:0000259" key="8">
    <source>
        <dbReference type="Pfam" id="PF00551"/>
    </source>
</evidence>
<feature type="coiled-coil region" evidence="7">
    <location>
        <begin position="171"/>
        <end position="198"/>
    </location>
</feature>
<keyword evidence="10" id="KW-1185">Reference proteome</keyword>
<dbReference type="EC" id="2.1.2.2" evidence="6"/>
<dbReference type="GO" id="GO:0005737">
    <property type="term" value="C:cytoplasm"/>
    <property type="evidence" value="ECO:0007669"/>
    <property type="project" value="TreeGrafter"/>
</dbReference>
<evidence type="ECO:0000256" key="1">
    <source>
        <dbReference type="ARBA" id="ARBA00005054"/>
    </source>
</evidence>
<reference evidence="9 10" key="1">
    <citation type="submission" date="2019-08" db="EMBL/GenBank/DDBJ databases">
        <title>Complete genome sequence of Arcobacter acticola.</title>
        <authorList>
            <person name="Miller W."/>
        </authorList>
    </citation>
    <scope>NUCLEOTIDE SEQUENCE [LARGE SCALE GENOMIC DNA]</scope>
    <source>
        <strain evidence="9 10">KCTC 52212</strain>
    </source>
</reference>